<dbReference type="AlphaFoldDB" id="A0A090Q505"/>
<evidence type="ECO:0000259" key="2">
    <source>
        <dbReference type="Pfam" id="PF22725"/>
    </source>
</evidence>
<dbReference type="Gene3D" id="3.40.50.720">
    <property type="entry name" value="NAD(P)-binding Rossmann-like Domain"/>
    <property type="match status" value="1"/>
</dbReference>
<dbReference type="InterPro" id="IPR036291">
    <property type="entry name" value="NAD(P)-bd_dom_sf"/>
</dbReference>
<keyword evidence="4" id="KW-1185">Reference proteome</keyword>
<feature type="domain" description="Gfo/Idh/MocA-like oxidoreductase N-terminal" evidence="1">
    <location>
        <begin position="6"/>
        <end position="124"/>
    </location>
</feature>
<evidence type="ECO:0000313" key="3">
    <source>
        <dbReference type="EMBL" id="GAK98055.1"/>
    </source>
</evidence>
<feature type="domain" description="GFO/IDH/MocA-like oxidoreductase" evidence="2">
    <location>
        <begin position="132"/>
        <end position="259"/>
    </location>
</feature>
<protein>
    <submittedName>
        <fullName evidence="3">Oxidoreductase</fullName>
    </submittedName>
</protein>
<dbReference type="PANTHER" id="PTHR43249">
    <property type="entry name" value="UDP-N-ACETYL-2-AMINO-2-DEOXY-D-GLUCURONATE OXIDASE"/>
    <property type="match status" value="1"/>
</dbReference>
<reference evidence="3" key="1">
    <citation type="journal article" date="2014" name="Genome Announc.">
        <title>Draft Genome Sequences of Marine Flavobacterium Nonlabens Strains NR17, NR24, NR27, NR32, NR33, and Ara13.</title>
        <authorList>
            <person name="Nakanishi M."/>
            <person name="Meirelles P."/>
            <person name="Suzuki R."/>
            <person name="Takatani N."/>
            <person name="Mino S."/>
            <person name="Suda W."/>
            <person name="Oshima K."/>
            <person name="Hattori M."/>
            <person name="Ohkuma M."/>
            <person name="Hosokawa M."/>
            <person name="Miyashita K."/>
            <person name="Thompson F.L."/>
            <person name="Niwa A."/>
            <person name="Sawabe T."/>
            <person name="Sawabe T."/>
        </authorList>
    </citation>
    <scope>NUCLEOTIDE SEQUENCE [LARGE SCALE GENOMIC DNA]</scope>
    <source>
        <strain evidence="3">JCM 19294</strain>
    </source>
</reference>
<evidence type="ECO:0000259" key="1">
    <source>
        <dbReference type="Pfam" id="PF01408"/>
    </source>
</evidence>
<dbReference type="PANTHER" id="PTHR43249:SF1">
    <property type="entry name" value="D-GLUCOSIDE 3-DEHYDROGENASE"/>
    <property type="match status" value="1"/>
</dbReference>
<proteinExistence type="predicted"/>
<dbReference type="Pfam" id="PF22725">
    <property type="entry name" value="GFO_IDH_MocA_C3"/>
    <property type="match status" value="1"/>
</dbReference>
<dbReference type="InterPro" id="IPR055170">
    <property type="entry name" value="GFO_IDH_MocA-like_dom"/>
</dbReference>
<organism evidence="3 4">
    <name type="scientific">Nonlabens tegetincola</name>
    <dbReference type="NCBI Taxonomy" id="323273"/>
    <lineage>
        <taxon>Bacteria</taxon>
        <taxon>Pseudomonadati</taxon>
        <taxon>Bacteroidota</taxon>
        <taxon>Flavobacteriia</taxon>
        <taxon>Flavobacteriales</taxon>
        <taxon>Flavobacteriaceae</taxon>
        <taxon>Nonlabens</taxon>
    </lineage>
</organism>
<evidence type="ECO:0000313" key="4">
    <source>
        <dbReference type="Proteomes" id="UP000029221"/>
    </source>
</evidence>
<dbReference type="SUPFAM" id="SSF55347">
    <property type="entry name" value="Glyceraldehyde-3-phosphate dehydrogenase-like, C-terminal domain"/>
    <property type="match status" value="1"/>
</dbReference>
<dbReference type="Pfam" id="PF01408">
    <property type="entry name" value="GFO_IDH_MocA"/>
    <property type="match status" value="1"/>
</dbReference>
<dbReference type="InterPro" id="IPR000683">
    <property type="entry name" value="Gfo/Idh/MocA-like_OxRdtase_N"/>
</dbReference>
<dbReference type="eggNOG" id="COG0673">
    <property type="taxonomic scope" value="Bacteria"/>
</dbReference>
<dbReference type="Gene3D" id="3.30.360.10">
    <property type="entry name" value="Dihydrodipicolinate Reductase, domain 2"/>
    <property type="match status" value="1"/>
</dbReference>
<dbReference type="EMBL" id="BBML01000008">
    <property type="protein sequence ID" value="GAK98055.1"/>
    <property type="molecule type" value="Genomic_DNA"/>
</dbReference>
<accession>A0A090Q505</accession>
<dbReference type="GO" id="GO:0000166">
    <property type="term" value="F:nucleotide binding"/>
    <property type="evidence" value="ECO:0007669"/>
    <property type="project" value="InterPro"/>
</dbReference>
<comment type="caution">
    <text evidence="3">The sequence shown here is derived from an EMBL/GenBank/DDBJ whole genome shotgun (WGS) entry which is preliminary data.</text>
</comment>
<sequence>MKEVVWGIIGCGDVTELKSGPAFHKVENSSLLAVMRRDATKAKDYAVRHKVPLWYSNADDLLCNDDINAIYIATPPSSHLEYALKAIKNNKNVYLEKPMALNAIEAQQIREALETSSSKLTVAHYRRQLPMFLKLKQLIDNNEIGEVRCADIQLLQPLRTDIVTTTEDNWRTNKSISGGGYFHDLAPHQLDLLYYLFGDYEKAHGYTSNQSKSYEADDVISGIIQHENDIQSRGLWAFNVNDTSKKDGLNIYGSTGEIRLPIFGNQIEISKNGITEVLKFNHPEHIQQPMIEATVNYFLGKQDNPCAAGEGLKIMELIDLLSNSNR</sequence>
<name>A0A090Q505_9FLAO</name>
<dbReference type="SUPFAM" id="SSF51735">
    <property type="entry name" value="NAD(P)-binding Rossmann-fold domains"/>
    <property type="match status" value="1"/>
</dbReference>
<dbReference type="Proteomes" id="UP000029221">
    <property type="component" value="Unassembled WGS sequence"/>
</dbReference>
<gene>
    <name evidence="3" type="ORF">JCM19294_1677</name>
</gene>
<dbReference type="RefSeq" id="WP_042280013.1">
    <property type="nucleotide sequence ID" value="NZ_BBML01000008.1"/>
</dbReference>
<dbReference type="InterPro" id="IPR052515">
    <property type="entry name" value="Gfo/Idh/MocA_Oxidoreductase"/>
</dbReference>